<dbReference type="EMBL" id="JAFIRN010000009">
    <property type="protein sequence ID" value="KAG5841805.1"/>
    <property type="molecule type" value="Genomic_DNA"/>
</dbReference>
<organism evidence="3 4">
    <name type="scientific">Anguilla anguilla</name>
    <name type="common">European freshwater eel</name>
    <name type="synonym">Muraena anguilla</name>
    <dbReference type="NCBI Taxonomy" id="7936"/>
    <lineage>
        <taxon>Eukaryota</taxon>
        <taxon>Metazoa</taxon>
        <taxon>Chordata</taxon>
        <taxon>Craniata</taxon>
        <taxon>Vertebrata</taxon>
        <taxon>Euteleostomi</taxon>
        <taxon>Actinopterygii</taxon>
        <taxon>Neopterygii</taxon>
        <taxon>Teleostei</taxon>
        <taxon>Anguilliformes</taxon>
        <taxon>Anguillidae</taxon>
        <taxon>Anguilla</taxon>
    </lineage>
</organism>
<name>A0A9D3M3E7_ANGAN</name>
<feature type="compositionally biased region" description="Basic and acidic residues" evidence="1">
    <location>
        <begin position="222"/>
        <end position="232"/>
    </location>
</feature>
<dbReference type="Proteomes" id="UP001044222">
    <property type="component" value="Chromosome 9"/>
</dbReference>
<feature type="region of interest" description="Disordered" evidence="1">
    <location>
        <begin position="213"/>
        <end position="236"/>
    </location>
</feature>
<evidence type="ECO:0000256" key="2">
    <source>
        <dbReference type="SAM" id="SignalP"/>
    </source>
</evidence>
<keyword evidence="2" id="KW-0732">Signal</keyword>
<evidence type="ECO:0000313" key="4">
    <source>
        <dbReference type="Proteomes" id="UP001044222"/>
    </source>
</evidence>
<accession>A0A9D3M3E7</accession>
<comment type="caution">
    <text evidence="3">The sequence shown here is derived from an EMBL/GenBank/DDBJ whole genome shotgun (WGS) entry which is preliminary data.</text>
</comment>
<dbReference type="PANTHER" id="PTHR38706">
    <property type="entry name" value="SI:CH211-198C19.1-RELATED"/>
    <property type="match status" value="1"/>
</dbReference>
<protein>
    <submittedName>
        <fullName evidence="3">Uncharacterized protein</fullName>
    </submittedName>
</protein>
<evidence type="ECO:0000256" key="1">
    <source>
        <dbReference type="SAM" id="MobiDB-lite"/>
    </source>
</evidence>
<sequence length="323" mass="36731">MGDTRFLCISLLALSLASVSGRPEDTLRKIKDLGDKDFGHNFPRHGLNLLYWFCREYITFDNNDNMQPAKDPKQAAFGFHYYGNKEDLLPSLRNQKGYAYYTVGNLFDDRNLPQGEKMPDYVSEEFGRSKNLDSRDQNNKDRIIVRRTPYGAVDRVYITQHYDYSSGRGSQYDPDNTYAVGTDLIRAVRNLTREKFLKPFAPRTRGHYALCHPERGSGPPKNSEECSHRFSDGSRQSPGSTLVCLCCAVLGLLIGCFQKPGVPVASPLICIRDYWCCKSVVSIGNPTDHQPAAYRVDHLCPLHSSRCLRSYKYSKTSLHIARY</sequence>
<dbReference type="AlphaFoldDB" id="A0A9D3M3E7"/>
<reference evidence="3" key="1">
    <citation type="submission" date="2021-01" db="EMBL/GenBank/DDBJ databases">
        <title>A chromosome-scale assembly of European eel, Anguilla anguilla.</title>
        <authorList>
            <person name="Henkel C."/>
            <person name="Jong-Raadsen S.A."/>
            <person name="Dufour S."/>
            <person name="Weltzien F.-A."/>
            <person name="Palstra A.P."/>
            <person name="Pelster B."/>
            <person name="Spaink H.P."/>
            <person name="Van Den Thillart G.E."/>
            <person name="Jansen H."/>
            <person name="Zahm M."/>
            <person name="Klopp C."/>
            <person name="Cedric C."/>
            <person name="Louis A."/>
            <person name="Berthelot C."/>
            <person name="Parey E."/>
            <person name="Roest Crollius H."/>
            <person name="Montfort J."/>
            <person name="Robinson-Rechavi M."/>
            <person name="Bucao C."/>
            <person name="Bouchez O."/>
            <person name="Gislard M."/>
            <person name="Lluch J."/>
            <person name="Milhes M."/>
            <person name="Lampietro C."/>
            <person name="Lopez Roques C."/>
            <person name="Donnadieu C."/>
            <person name="Braasch I."/>
            <person name="Desvignes T."/>
            <person name="Postlethwait J."/>
            <person name="Bobe J."/>
            <person name="Guiguen Y."/>
            <person name="Dirks R."/>
        </authorList>
    </citation>
    <scope>NUCLEOTIDE SEQUENCE</scope>
    <source>
        <strain evidence="3">Tag_6206</strain>
        <tissue evidence="3">Liver</tissue>
    </source>
</reference>
<keyword evidence="4" id="KW-1185">Reference proteome</keyword>
<proteinExistence type="predicted"/>
<feature type="signal peptide" evidence="2">
    <location>
        <begin position="1"/>
        <end position="21"/>
    </location>
</feature>
<feature type="chain" id="PRO_5039213869" evidence="2">
    <location>
        <begin position="22"/>
        <end position="323"/>
    </location>
</feature>
<dbReference type="PANTHER" id="PTHR38706:SF2">
    <property type="match status" value="1"/>
</dbReference>
<gene>
    <name evidence="3" type="ORF">ANANG_G00170850</name>
</gene>
<evidence type="ECO:0000313" key="3">
    <source>
        <dbReference type="EMBL" id="KAG5841805.1"/>
    </source>
</evidence>